<gene>
    <name evidence="2" type="ORF">HCN50_27250</name>
</gene>
<feature type="transmembrane region" description="Helical" evidence="1">
    <location>
        <begin position="37"/>
        <end position="58"/>
    </location>
</feature>
<comment type="caution">
    <text evidence="2">The sequence shown here is derived from an EMBL/GenBank/DDBJ whole genome shotgun (WGS) entry which is preliminary data.</text>
</comment>
<protein>
    <submittedName>
        <fullName evidence="2">DUF2066 domain-containing protein</fullName>
    </submittedName>
</protein>
<sequence length="318" mass="34990">MFEEKSTLSGIAGDAVVVGLHLTRRRLVLRCAGVGRVIVRIFVAVFLTWCASAMAVAAESELYRTKVTVTGQREANRMIGFAACLEDVLIKASGAQKLSGDRRLAAYKSNAKSLVRAFSYRDQFSGKPIRDEQGTRDRPYDLTVEFEESKIDDILKTLGLKPWLSHRPRLAVFVEMEQGARNYLVTSDGTQSDLQRDALLAAADKRGMDIVLPSTAMLAKSNITGAELRTAPFPALAPIAAEQGGEVVLVGRLVWDDQALGWATLWQMDWRGRTHRWQIRGVTFDEAFRRGIGSAAQILSGNGDPVARSQSAEGNKRH</sequence>
<dbReference type="AlphaFoldDB" id="A0A7Y4HAX2"/>
<keyword evidence="1" id="KW-1133">Transmembrane helix</keyword>
<dbReference type="InterPro" id="IPR018642">
    <property type="entry name" value="DUF2066"/>
</dbReference>
<keyword evidence="3" id="KW-1185">Reference proteome</keyword>
<keyword evidence="1" id="KW-0812">Transmembrane</keyword>
<organism evidence="2 3">
    <name type="scientific">Bradyrhizobium archetypum</name>
    <dbReference type="NCBI Taxonomy" id="2721160"/>
    <lineage>
        <taxon>Bacteria</taxon>
        <taxon>Pseudomonadati</taxon>
        <taxon>Pseudomonadota</taxon>
        <taxon>Alphaproteobacteria</taxon>
        <taxon>Hyphomicrobiales</taxon>
        <taxon>Nitrobacteraceae</taxon>
        <taxon>Bradyrhizobium</taxon>
    </lineage>
</organism>
<proteinExistence type="predicted"/>
<dbReference type="Proteomes" id="UP000528734">
    <property type="component" value="Unassembled WGS sequence"/>
</dbReference>
<accession>A0A7Y4HAX2</accession>
<evidence type="ECO:0000313" key="2">
    <source>
        <dbReference type="EMBL" id="NOJ49902.1"/>
    </source>
</evidence>
<name>A0A7Y4HAX2_9BRAD</name>
<keyword evidence="1" id="KW-0472">Membrane</keyword>
<dbReference type="Pfam" id="PF09839">
    <property type="entry name" value="DUF2066"/>
    <property type="match status" value="1"/>
</dbReference>
<dbReference type="EMBL" id="JAAVLW010000009">
    <property type="protein sequence ID" value="NOJ49902.1"/>
    <property type="molecule type" value="Genomic_DNA"/>
</dbReference>
<reference evidence="2 3" key="1">
    <citation type="submission" date="2020-03" db="EMBL/GenBank/DDBJ databases">
        <title>Bradyrhizobium diversity isolated from nodules of Muelleranthus trifoliolatus.</title>
        <authorList>
            <person name="Klepa M."/>
            <person name="Helene L."/>
            <person name="Hungria M."/>
        </authorList>
    </citation>
    <scope>NUCLEOTIDE SEQUENCE [LARGE SCALE GENOMIC DNA]</scope>
    <source>
        <strain evidence="2 3">WSM 1744</strain>
    </source>
</reference>
<evidence type="ECO:0000256" key="1">
    <source>
        <dbReference type="SAM" id="Phobius"/>
    </source>
</evidence>
<evidence type="ECO:0000313" key="3">
    <source>
        <dbReference type="Proteomes" id="UP000528734"/>
    </source>
</evidence>